<dbReference type="InParanoid" id="G7DYU1"/>
<feature type="compositionally biased region" description="Basic residues" evidence="1">
    <location>
        <begin position="1035"/>
        <end position="1044"/>
    </location>
</feature>
<dbReference type="InterPro" id="IPR053060">
    <property type="entry name" value="Cytokinesis_Signaling_Reg"/>
</dbReference>
<dbReference type="OrthoDB" id="4001642at2759"/>
<reference evidence="3 4" key="2">
    <citation type="journal article" date="2012" name="Open Biol.">
        <title>Characteristics of nucleosomes and linker DNA regions on the genome of the basidiomycete Mixia osmundae revealed by mono- and dinucleosome mapping.</title>
        <authorList>
            <person name="Nishida H."/>
            <person name="Kondo S."/>
            <person name="Matsumoto T."/>
            <person name="Suzuki Y."/>
            <person name="Yoshikawa H."/>
            <person name="Taylor T.D."/>
            <person name="Sugiyama J."/>
        </authorList>
    </citation>
    <scope>NUCLEOTIDE SEQUENCE [LARGE SCALE GENOMIC DNA]</scope>
    <source>
        <strain evidence="4">CBS 9802 / IAM 14324 / JCM 22182 / KY 12970</strain>
    </source>
</reference>
<dbReference type="Pfam" id="PF02752">
    <property type="entry name" value="Arrestin_C"/>
    <property type="match status" value="1"/>
</dbReference>
<feature type="compositionally biased region" description="Polar residues" evidence="1">
    <location>
        <begin position="804"/>
        <end position="823"/>
    </location>
</feature>
<evidence type="ECO:0000313" key="4">
    <source>
        <dbReference type="Proteomes" id="UP000009131"/>
    </source>
</evidence>
<feature type="region of interest" description="Disordered" evidence="1">
    <location>
        <begin position="417"/>
        <end position="444"/>
    </location>
</feature>
<gene>
    <name evidence="3" type="primary">Mo02408</name>
    <name evidence="3" type="ORF">E5Q_02408</name>
</gene>
<evidence type="ECO:0000256" key="1">
    <source>
        <dbReference type="SAM" id="MobiDB-lite"/>
    </source>
</evidence>
<organism evidence="3 4">
    <name type="scientific">Mixia osmundae (strain CBS 9802 / IAM 14324 / JCM 22182 / KY 12970)</name>
    <dbReference type="NCBI Taxonomy" id="764103"/>
    <lineage>
        <taxon>Eukaryota</taxon>
        <taxon>Fungi</taxon>
        <taxon>Dikarya</taxon>
        <taxon>Basidiomycota</taxon>
        <taxon>Pucciniomycotina</taxon>
        <taxon>Mixiomycetes</taxon>
        <taxon>Mixiales</taxon>
        <taxon>Mixiaceae</taxon>
        <taxon>Mixia</taxon>
    </lineage>
</organism>
<dbReference type="eggNOG" id="ENOG502S219">
    <property type="taxonomic scope" value="Eukaryota"/>
</dbReference>
<dbReference type="GO" id="GO:0000935">
    <property type="term" value="C:division septum"/>
    <property type="evidence" value="ECO:0007669"/>
    <property type="project" value="TreeGrafter"/>
</dbReference>
<feature type="compositionally biased region" description="Polar residues" evidence="1">
    <location>
        <begin position="667"/>
        <end position="678"/>
    </location>
</feature>
<accession>G7DYU1</accession>
<feature type="region of interest" description="Disordered" evidence="1">
    <location>
        <begin position="591"/>
        <end position="1044"/>
    </location>
</feature>
<feature type="region of interest" description="Disordered" evidence="1">
    <location>
        <begin position="451"/>
        <end position="470"/>
    </location>
</feature>
<reference evidence="3 4" key="1">
    <citation type="journal article" date="2011" name="J. Gen. Appl. Microbiol.">
        <title>Draft genome sequencing of the enigmatic basidiomycete Mixia osmundae.</title>
        <authorList>
            <person name="Nishida H."/>
            <person name="Nagatsuka Y."/>
            <person name="Sugiyama J."/>
        </authorList>
    </citation>
    <scope>NUCLEOTIDE SEQUENCE [LARGE SCALE GENOMIC DNA]</scope>
    <source>
        <strain evidence="4">CBS 9802 / IAM 14324 / JCM 22182 / KY 12970</strain>
    </source>
</reference>
<dbReference type="HOGENOM" id="CLU_292056_0_0_1"/>
<dbReference type="PANTHER" id="PTHR36419">
    <property type="entry name" value="ARRESTIN FAMILY PROTEIN 1"/>
    <property type="match status" value="1"/>
</dbReference>
<feature type="compositionally biased region" description="Basic and acidic residues" evidence="1">
    <location>
        <begin position="591"/>
        <end position="602"/>
    </location>
</feature>
<feature type="region of interest" description="Disordered" evidence="1">
    <location>
        <begin position="509"/>
        <end position="539"/>
    </location>
</feature>
<proteinExistence type="predicted"/>
<keyword evidence="4" id="KW-1185">Reference proteome</keyword>
<feature type="compositionally biased region" description="Polar residues" evidence="1">
    <location>
        <begin position="989"/>
        <end position="999"/>
    </location>
</feature>
<feature type="compositionally biased region" description="Low complexity" evidence="1">
    <location>
        <begin position="939"/>
        <end position="950"/>
    </location>
</feature>
<feature type="compositionally biased region" description="Basic and acidic residues" evidence="1">
    <location>
        <begin position="740"/>
        <end position="760"/>
    </location>
</feature>
<dbReference type="AlphaFoldDB" id="G7DYU1"/>
<name>G7DYU1_MIXOS</name>
<dbReference type="GO" id="GO:0000917">
    <property type="term" value="P:division septum assembly"/>
    <property type="evidence" value="ECO:0007669"/>
    <property type="project" value="TreeGrafter"/>
</dbReference>
<comment type="caution">
    <text evidence="3">The sequence shown here is derived from an EMBL/GenBank/DDBJ whole genome shotgun (WGS) entry which is preliminary data.</text>
</comment>
<dbReference type="Proteomes" id="UP000009131">
    <property type="component" value="Unassembled WGS sequence"/>
</dbReference>
<feature type="compositionally biased region" description="Polar residues" evidence="1">
    <location>
        <begin position="721"/>
        <end position="732"/>
    </location>
</feature>
<feature type="compositionally biased region" description="Low complexity" evidence="1">
    <location>
        <begin position="824"/>
        <end position="833"/>
    </location>
</feature>
<evidence type="ECO:0000259" key="2">
    <source>
        <dbReference type="Pfam" id="PF02752"/>
    </source>
</evidence>
<feature type="compositionally biased region" description="Polar residues" evidence="1">
    <location>
        <begin position="869"/>
        <end position="885"/>
    </location>
</feature>
<protein>
    <recommendedName>
        <fullName evidence="2">Arrestin C-terminal-like domain-containing protein</fullName>
    </recommendedName>
</protein>
<dbReference type="PANTHER" id="PTHR36419:SF1">
    <property type="entry name" value="RHO1 GEF LOCALIZING PROTEIN 1"/>
    <property type="match status" value="1"/>
</dbReference>
<feature type="compositionally biased region" description="Polar residues" evidence="1">
    <location>
        <begin position="908"/>
        <end position="924"/>
    </location>
</feature>
<feature type="domain" description="Arrestin C-terminal-like" evidence="2">
    <location>
        <begin position="209"/>
        <end position="332"/>
    </location>
</feature>
<sequence>MSNVKLTIRPLPHKDFVQGWVGVAESENGTRPAAHLAGTVEVNVGPKGVKAQWLRVELRKTEVVPSSAGSNKAGKKHRELIGDGPTELWTARRKSVRETPKDAKVSAAPGKDDAFELLKTKEIAFKIPLPEALPNSVSVDRRTSIGITYDLVATLCAKTKPSGFFSSSSRKPDLLTEAVPISIEKHDTHPDWPIYTYRAEKEDRSVSDHGLTMTVQRSTTAYGPGDSMWVRIRITSTRADPVKLSRIELGLHEYITYRPEQPADAKKENVKVDQRHHLVAAANETLNAILYHQETGTFDVRGLLPREHYRTTIRQAKQIDIEYQMQITAVLERSQQTRAPIGNLVVQHLPCVVGSYERKQASVVIDNILSNGRAPIPYELDNPTKRLDPNPVVNAFDAAQFNLGTPSYPPHHIHSITPTMPDTLAPPRPKPKASQRRSAGPQLASRFVGHGTKKYQPTGHKPPVPASAAHHARDSAMRGVSDPYDLAASMAGRGKQSAYAQAMGNPTKMPRHDPDINPFPAVPTRTTEPVSRAERDRRTVSAPQAMIAPMPTRQLSRPGSLADSLGAQDSDIIRPASRHSTKVIEDAKRRLAERRMTTEPDLARQIVPEHPSAEDEKRRLYDAAKATADRTQNAAGPSAHDRAPSASHGYETAESEKARLYREAVQQRDNPTQDNADSAESEKMRLYNEAVAARSGTGPSLSRPPAFESAEAEKQRLYRNAVSQRDGTSARSSAAPIRFETAEQEKARLYQSAVDRRDGAEPPAPDYSESSSPTSAPSGSAKAEKANVARYYQARESQAGLDSGMTNGLSDSSVTNNPYRQSVTSNGSSTNGSPRTSEKIRTSSLFAPTDAPISEEMKRYLQAVRQRDSFQQSINGGSPSRNQAEPSYPSAAEEKAALSRSIGAAPAQPTQFVQNPHNLASSIPQAGHDLSPVNESTELSSSKLSRRASSVRGPRPARYSSPPLEESAVKQGKRPQQPVALKPPIALAQNGSSRTSSGGRDQARPGRHSQDSSRRSSQESDRPSPTRGKFDRRSPSKPRQSKRA</sequence>
<dbReference type="RefSeq" id="XP_014569723.1">
    <property type="nucleotide sequence ID" value="XM_014714237.1"/>
</dbReference>
<feature type="compositionally biased region" description="Basic and acidic residues" evidence="1">
    <location>
        <begin position="1001"/>
        <end position="1034"/>
    </location>
</feature>
<feature type="compositionally biased region" description="Basic and acidic residues" evidence="1">
    <location>
        <begin position="654"/>
        <end position="666"/>
    </location>
</feature>
<dbReference type="InterPro" id="IPR011022">
    <property type="entry name" value="Arrestin_C-like"/>
</dbReference>
<feature type="compositionally biased region" description="Basic and acidic residues" evidence="1">
    <location>
        <begin position="611"/>
        <end position="622"/>
    </location>
</feature>
<feature type="compositionally biased region" description="Low complexity" evidence="1">
    <location>
        <begin position="766"/>
        <end position="781"/>
    </location>
</feature>
<evidence type="ECO:0000313" key="3">
    <source>
        <dbReference type="EMBL" id="GAA95751.1"/>
    </source>
</evidence>
<dbReference type="EMBL" id="BABT02000062">
    <property type="protein sequence ID" value="GAA95751.1"/>
    <property type="molecule type" value="Genomic_DNA"/>
</dbReference>